<dbReference type="Pfam" id="PF00884">
    <property type="entry name" value="Sulfatase"/>
    <property type="match status" value="1"/>
</dbReference>
<dbReference type="EMBL" id="VAUO01000002">
    <property type="protein sequence ID" value="TLP63021.1"/>
    <property type="molecule type" value="Genomic_DNA"/>
</dbReference>
<evidence type="ECO:0000313" key="8">
    <source>
        <dbReference type="Proteomes" id="UP000309819"/>
    </source>
</evidence>
<dbReference type="SUPFAM" id="SSF53649">
    <property type="entry name" value="Alkaline phosphatase-like"/>
    <property type="match status" value="1"/>
</dbReference>
<dbReference type="PANTHER" id="PTHR42693:SF33">
    <property type="entry name" value="ARYLSULFATASE"/>
    <property type="match status" value="1"/>
</dbReference>
<keyword evidence="2" id="KW-0479">Metal-binding</keyword>
<keyword evidence="8" id="KW-1185">Reference proteome</keyword>
<evidence type="ECO:0000256" key="1">
    <source>
        <dbReference type="ARBA" id="ARBA00008779"/>
    </source>
</evidence>
<reference evidence="7 8" key="1">
    <citation type="submission" date="2019-05" db="EMBL/GenBank/DDBJ databases">
        <title>Pseudomonas sp. SC006 isolated from lettuce that can produce HBGAs.</title>
        <authorList>
            <person name="Wang D."/>
            <person name="Liao N."/>
            <person name="Liu D."/>
            <person name="Zhang Z."/>
            <person name="Zou S."/>
        </authorList>
    </citation>
    <scope>NUCLEOTIDE SEQUENCE [LARGE SCALE GENOMIC DNA]</scope>
    <source>
        <strain evidence="7 8">SC006</strain>
    </source>
</reference>
<evidence type="ECO:0000259" key="6">
    <source>
        <dbReference type="Pfam" id="PF00884"/>
    </source>
</evidence>
<dbReference type="Gene3D" id="3.40.720.10">
    <property type="entry name" value="Alkaline Phosphatase, subunit A"/>
    <property type="match status" value="1"/>
</dbReference>
<evidence type="ECO:0000256" key="4">
    <source>
        <dbReference type="ARBA" id="ARBA00022837"/>
    </source>
</evidence>
<feature type="chain" id="PRO_5024456862" evidence="5">
    <location>
        <begin position="41"/>
        <end position="565"/>
    </location>
</feature>
<dbReference type="CDD" id="cd16025">
    <property type="entry name" value="PAS_like"/>
    <property type="match status" value="1"/>
</dbReference>
<dbReference type="Gene3D" id="3.30.1120.10">
    <property type="match status" value="1"/>
</dbReference>
<evidence type="ECO:0000256" key="5">
    <source>
        <dbReference type="SAM" id="SignalP"/>
    </source>
</evidence>
<dbReference type="Proteomes" id="UP000309819">
    <property type="component" value="Unassembled WGS sequence"/>
</dbReference>
<accession>A0A5R8ZBC3</accession>
<organism evidence="7 8">
    <name type="scientific">Pseudomonas mosselii</name>
    <dbReference type="NCBI Taxonomy" id="78327"/>
    <lineage>
        <taxon>Bacteria</taxon>
        <taxon>Pseudomonadati</taxon>
        <taxon>Pseudomonadota</taxon>
        <taxon>Gammaproteobacteria</taxon>
        <taxon>Pseudomonadales</taxon>
        <taxon>Pseudomonadaceae</taxon>
        <taxon>Pseudomonas</taxon>
    </lineage>
</organism>
<gene>
    <name evidence="7" type="ORF">FEM01_05900</name>
</gene>
<dbReference type="PROSITE" id="PS00149">
    <property type="entry name" value="SULFATASE_2"/>
    <property type="match status" value="1"/>
</dbReference>
<keyword evidence="4" id="KW-0106">Calcium</keyword>
<evidence type="ECO:0000313" key="7">
    <source>
        <dbReference type="EMBL" id="TLP63021.1"/>
    </source>
</evidence>
<proteinExistence type="inferred from homology"/>
<dbReference type="OrthoDB" id="9803751at2"/>
<dbReference type="InterPro" id="IPR017850">
    <property type="entry name" value="Alkaline_phosphatase_core_sf"/>
</dbReference>
<name>A0A5R8ZBC3_9PSED</name>
<comment type="caution">
    <text evidence="7">The sequence shown here is derived from an EMBL/GenBank/DDBJ whole genome shotgun (WGS) entry which is preliminary data.</text>
</comment>
<keyword evidence="5" id="KW-0732">Signal</keyword>
<feature type="signal peptide" evidence="5">
    <location>
        <begin position="1"/>
        <end position="40"/>
    </location>
</feature>
<dbReference type="InterPro" id="IPR024607">
    <property type="entry name" value="Sulfatase_CS"/>
</dbReference>
<dbReference type="PANTHER" id="PTHR42693">
    <property type="entry name" value="ARYLSULFATASE FAMILY MEMBER"/>
    <property type="match status" value="1"/>
</dbReference>
<dbReference type="InterPro" id="IPR000917">
    <property type="entry name" value="Sulfatase_N"/>
</dbReference>
<feature type="domain" description="Sulfatase N-terminal" evidence="6">
    <location>
        <begin position="44"/>
        <end position="446"/>
    </location>
</feature>
<protein>
    <submittedName>
        <fullName evidence="7">Arylsulfatase</fullName>
    </submittedName>
</protein>
<dbReference type="GO" id="GO:0004065">
    <property type="term" value="F:arylsulfatase activity"/>
    <property type="evidence" value="ECO:0007669"/>
    <property type="project" value="TreeGrafter"/>
</dbReference>
<keyword evidence="3" id="KW-0378">Hydrolase</keyword>
<evidence type="ECO:0000256" key="3">
    <source>
        <dbReference type="ARBA" id="ARBA00022801"/>
    </source>
</evidence>
<evidence type="ECO:0000256" key="2">
    <source>
        <dbReference type="ARBA" id="ARBA00022723"/>
    </source>
</evidence>
<dbReference type="AlphaFoldDB" id="A0A5R8ZBC3"/>
<dbReference type="GO" id="GO:0046872">
    <property type="term" value="F:metal ion binding"/>
    <property type="evidence" value="ECO:0007669"/>
    <property type="project" value="UniProtKB-KW"/>
</dbReference>
<comment type="similarity">
    <text evidence="1">Belongs to the sulfatase family.</text>
</comment>
<sequence length="565" mass="62338">MPRRALCAPWRSSKNKKEFTVRLCALLTVAICLASASVVAAERPNILLIVADDLGYSDLGAFGGEIKTPNLDRLAADGLQLTSMYAAPTCSPTRAMLMSGTDNHLAGLGTMAEAIQPFQRGKPGYEGYLSQQAHSIAELLRDGGYRTSMVGKWHLGLAPEQGPDRRGFEQSFTLLEGGGVHFKPTPGSTAKIEQITYRENGQPVELPESFYSTDFYTDKLIDYLKTGEGSAKPFFAYAAYTSPHWPLQAPDAYLDKYRGRYDGGYDEVRLARIERMKEKGLLPPDFQAAEPLPVTPLLPGWQQLDTQQRQVEARKMEIYAAMVDNLDHNIGRLLDYLRKSGQLDNTLIVFMSDNGAAGERHELFYPAAPDTDNSLKNLGRRGSQIDYGLRWAEVSAAPLRLFKGTTAEGGISVPAIVQLPVSLRRQGLERSVARVDDLAPTFLALAALPDPGDTYRGQAKHPITGRSMLPMLQGKARDEGVMAGELFGSRYYREGNMKLLGLVPWAKPGEAPQPLRWQLFDLARDRGEQHDLSDSQPQTTERLKQAWQAYARQVGVVTPPQAAKP</sequence>
<dbReference type="InterPro" id="IPR050738">
    <property type="entry name" value="Sulfatase"/>
</dbReference>